<evidence type="ECO:0000256" key="4">
    <source>
        <dbReference type="ARBA" id="ARBA00023239"/>
    </source>
</evidence>
<organism evidence="6 7">
    <name type="scientific">Trichomonascus ciferrii</name>
    <dbReference type="NCBI Taxonomy" id="44093"/>
    <lineage>
        <taxon>Eukaryota</taxon>
        <taxon>Fungi</taxon>
        <taxon>Dikarya</taxon>
        <taxon>Ascomycota</taxon>
        <taxon>Saccharomycotina</taxon>
        <taxon>Dipodascomycetes</taxon>
        <taxon>Dipodascales</taxon>
        <taxon>Trichomonascaceae</taxon>
        <taxon>Trichomonascus</taxon>
        <taxon>Trichomonascus ciferrii complex</taxon>
    </lineage>
</organism>
<dbReference type="OrthoDB" id="4001640at2759"/>
<dbReference type="GO" id="GO:0046872">
    <property type="term" value="F:metal ion binding"/>
    <property type="evidence" value="ECO:0007669"/>
    <property type="project" value="UniProtKB-KW"/>
</dbReference>
<keyword evidence="2" id="KW-0479">Metal-binding</keyword>
<evidence type="ECO:0000313" key="6">
    <source>
        <dbReference type="EMBL" id="KAA8915719.1"/>
    </source>
</evidence>
<comment type="similarity">
    <text evidence="1">Belongs to the Gfa family.</text>
</comment>
<dbReference type="GO" id="GO:0016846">
    <property type="term" value="F:carbon-sulfur lyase activity"/>
    <property type="evidence" value="ECO:0007669"/>
    <property type="project" value="InterPro"/>
</dbReference>
<dbReference type="Gene3D" id="3.90.1590.10">
    <property type="entry name" value="glutathione-dependent formaldehyde- activating enzyme (gfa)"/>
    <property type="match status" value="1"/>
</dbReference>
<dbReference type="PANTHER" id="PTHR33337">
    <property type="entry name" value="GFA DOMAIN-CONTAINING PROTEIN"/>
    <property type="match status" value="1"/>
</dbReference>
<feature type="domain" description="CENP-V/GFA" evidence="5">
    <location>
        <begin position="5"/>
        <end position="127"/>
    </location>
</feature>
<sequence>MSNKYSGACLCESVKFSVGDAKSKFICYCIDCRKNSGHLGQLLAKFDTEDLSIDDPTGQLKEYTITRTSSGFPKKKVFCNTCGCTIMTQPMKYEGKVSILRVTLLDNGIETFLPEKCLFQQERETYLGEVACEFL</sequence>
<accession>A0A642V7I9</accession>
<proteinExistence type="inferred from homology"/>
<name>A0A642V7I9_9ASCO</name>
<dbReference type="SUPFAM" id="SSF51316">
    <property type="entry name" value="Mss4-like"/>
    <property type="match status" value="1"/>
</dbReference>
<evidence type="ECO:0000256" key="3">
    <source>
        <dbReference type="ARBA" id="ARBA00022833"/>
    </source>
</evidence>
<evidence type="ECO:0000313" key="7">
    <source>
        <dbReference type="Proteomes" id="UP000761534"/>
    </source>
</evidence>
<dbReference type="EMBL" id="SWFS01000148">
    <property type="protein sequence ID" value="KAA8915719.1"/>
    <property type="molecule type" value="Genomic_DNA"/>
</dbReference>
<comment type="caution">
    <text evidence="6">The sequence shown here is derived from an EMBL/GenBank/DDBJ whole genome shotgun (WGS) entry which is preliminary data.</text>
</comment>
<keyword evidence="4" id="KW-0456">Lyase</keyword>
<dbReference type="AlphaFoldDB" id="A0A642V7I9"/>
<gene>
    <name evidence="6" type="ORF">TRICI_002126</name>
</gene>
<dbReference type="InterPro" id="IPR006913">
    <property type="entry name" value="CENP-V/GFA"/>
</dbReference>
<evidence type="ECO:0000256" key="2">
    <source>
        <dbReference type="ARBA" id="ARBA00022723"/>
    </source>
</evidence>
<dbReference type="InterPro" id="IPR011057">
    <property type="entry name" value="Mss4-like_sf"/>
</dbReference>
<keyword evidence="3" id="KW-0862">Zinc</keyword>
<dbReference type="PROSITE" id="PS51891">
    <property type="entry name" value="CENP_V_GFA"/>
    <property type="match status" value="1"/>
</dbReference>
<dbReference type="Pfam" id="PF04828">
    <property type="entry name" value="GFA"/>
    <property type="match status" value="1"/>
</dbReference>
<evidence type="ECO:0000259" key="5">
    <source>
        <dbReference type="PROSITE" id="PS51891"/>
    </source>
</evidence>
<reference evidence="6" key="1">
    <citation type="journal article" date="2019" name="G3 (Bethesda)">
        <title>Genome Assemblies of Two Rare Opportunistic Yeast Pathogens: Diutina rugosa (syn. Candida rugosa) and Trichomonascus ciferrii (syn. Candida ciferrii).</title>
        <authorList>
            <person name="Mixao V."/>
            <person name="Saus E."/>
            <person name="Hansen A.P."/>
            <person name="Lass-Florl C."/>
            <person name="Gabaldon T."/>
        </authorList>
    </citation>
    <scope>NUCLEOTIDE SEQUENCE</scope>
    <source>
        <strain evidence="6">CBS 4856</strain>
    </source>
</reference>
<dbReference type="VEuPathDB" id="FungiDB:TRICI_002126"/>
<keyword evidence="7" id="KW-1185">Reference proteome</keyword>
<dbReference type="PANTHER" id="PTHR33337:SF31">
    <property type="entry name" value="DUF636 DOMAIN PROTEIN (AFU_ORTHOLOGUE AFUA_2G12650)"/>
    <property type="match status" value="1"/>
</dbReference>
<protein>
    <recommendedName>
        <fullName evidence="5">CENP-V/GFA domain-containing protein</fullName>
    </recommendedName>
</protein>
<evidence type="ECO:0000256" key="1">
    <source>
        <dbReference type="ARBA" id="ARBA00005495"/>
    </source>
</evidence>
<dbReference type="Proteomes" id="UP000761534">
    <property type="component" value="Unassembled WGS sequence"/>
</dbReference>